<keyword evidence="2" id="KW-0732">Signal</keyword>
<dbReference type="InterPro" id="IPR015943">
    <property type="entry name" value="WD40/YVTN_repeat-like_dom_sf"/>
</dbReference>
<accession>A0A2M7G7A4</accession>
<feature type="chain" id="PRO_5014792366" description="SMP-30/Gluconolactonase/LRE-like region domain-containing protein" evidence="2">
    <location>
        <begin position="32"/>
        <end position="425"/>
    </location>
</feature>
<sequence>MKKALKTANRFLQTRPILKTMTALMATSLLAACGPQVGNAPSNNISLIVSPTTNELYVFDLLTHRVISQLETGNRPDDLAVSSDSRRILVTNINDGSISIFERLTGTEFMSRGKVTVQGTLPQGIAFNSLGTRAYVSVGDTSTIATLDTSSPSRLPNVIAQGVVRLATGTNQTRRPSPSQLAVSPDNSRLFAIDRANGRLLAFNINLGQDTLTPAEFFQIPVTVSTDLRDVVVDRAGRVYLVNNAADELLVFNAANIQQPVAQVSLRDNQIAANVPVSPENIALNSTGSKMYITGSSANVLTVIPTPSRLAGNINLQSVGRNIPLNTDPRRPTTSPNGVDVTSNDKLVYVSNGGGGYNISLINGETDLPTRSFGTSVNAATAPPLGRLKIVFFGTPGVLGAGIQSERVSTPEQPASSFRFFFDNP</sequence>
<dbReference type="PROSITE" id="PS51257">
    <property type="entry name" value="PROKAR_LIPOPROTEIN"/>
    <property type="match status" value="1"/>
</dbReference>
<dbReference type="SUPFAM" id="SSF75011">
    <property type="entry name" value="3-carboxy-cis,cis-mucoante lactonizing enzyme"/>
    <property type="match status" value="1"/>
</dbReference>
<organism evidence="3 4">
    <name type="scientific">bacterium (Candidatus Blackallbacteria) CG17_big_fil_post_rev_8_21_14_2_50_48_46</name>
    <dbReference type="NCBI Taxonomy" id="2014261"/>
    <lineage>
        <taxon>Bacteria</taxon>
        <taxon>Candidatus Blackallbacteria</taxon>
    </lineage>
</organism>
<dbReference type="PANTHER" id="PTHR47197:SF3">
    <property type="entry name" value="DIHYDRO-HEME D1 DEHYDROGENASE"/>
    <property type="match status" value="1"/>
</dbReference>
<evidence type="ECO:0000256" key="1">
    <source>
        <dbReference type="SAM" id="MobiDB-lite"/>
    </source>
</evidence>
<reference evidence="3 4" key="1">
    <citation type="submission" date="2017-09" db="EMBL/GenBank/DDBJ databases">
        <title>Depth-based differentiation of microbial function through sediment-hosted aquifers and enrichment of novel symbionts in the deep terrestrial subsurface.</title>
        <authorList>
            <person name="Probst A.J."/>
            <person name="Ladd B."/>
            <person name="Jarett J.K."/>
            <person name="Geller-Mcgrath D.E."/>
            <person name="Sieber C.M."/>
            <person name="Emerson J.B."/>
            <person name="Anantharaman K."/>
            <person name="Thomas B.C."/>
            <person name="Malmstrom R."/>
            <person name="Stieglmeier M."/>
            <person name="Klingl A."/>
            <person name="Woyke T."/>
            <person name="Ryan C.M."/>
            <person name="Banfield J.F."/>
        </authorList>
    </citation>
    <scope>NUCLEOTIDE SEQUENCE [LARGE SCALE GENOMIC DNA]</scope>
    <source>
        <strain evidence="3">CG17_big_fil_post_rev_8_21_14_2_50_48_46</strain>
    </source>
</reference>
<protein>
    <recommendedName>
        <fullName evidence="5">SMP-30/Gluconolactonase/LRE-like region domain-containing protein</fullName>
    </recommendedName>
</protein>
<dbReference type="Proteomes" id="UP000231019">
    <property type="component" value="Unassembled WGS sequence"/>
</dbReference>
<comment type="caution">
    <text evidence="3">The sequence shown here is derived from an EMBL/GenBank/DDBJ whole genome shotgun (WGS) entry which is preliminary data.</text>
</comment>
<feature type="signal peptide" evidence="2">
    <location>
        <begin position="1"/>
        <end position="31"/>
    </location>
</feature>
<name>A0A2M7G7A4_9BACT</name>
<dbReference type="PANTHER" id="PTHR47197">
    <property type="entry name" value="PROTEIN NIRF"/>
    <property type="match status" value="1"/>
</dbReference>
<evidence type="ECO:0000313" key="3">
    <source>
        <dbReference type="EMBL" id="PIW17821.1"/>
    </source>
</evidence>
<dbReference type="AlphaFoldDB" id="A0A2M7G7A4"/>
<gene>
    <name evidence="3" type="ORF">COW36_07065</name>
</gene>
<evidence type="ECO:0008006" key="5">
    <source>
        <dbReference type="Google" id="ProtNLM"/>
    </source>
</evidence>
<evidence type="ECO:0000313" key="4">
    <source>
        <dbReference type="Proteomes" id="UP000231019"/>
    </source>
</evidence>
<proteinExistence type="predicted"/>
<dbReference type="InterPro" id="IPR051200">
    <property type="entry name" value="Host-pathogen_enzymatic-act"/>
</dbReference>
<feature type="compositionally biased region" description="Polar residues" evidence="1">
    <location>
        <begin position="332"/>
        <end position="342"/>
    </location>
</feature>
<feature type="region of interest" description="Disordered" evidence="1">
    <location>
        <begin position="322"/>
        <end position="342"/>
    </location>
</feature>
<dbReference type="Gene3D" id="2.130.10.10">
    <property type="entry name" value="YVTN repeat-like/Quinoprotein amine dehydrogenase"/>
    <property type="match status" value="2"/>
</dbReference>
<evidence type="ECO:0000256" key="2">
    <source>
        <dbReference type="SAM" id="SignalP"/>
    </source>
</evidence>
<dbReference type="EMBL" id="PFFQ01000019">
    <property type="protein sequence ID" value="PIW17821.1"/>
    <property type="molecule type" value="Genomic_DNA"/>
</dbReference>